<evidence type="ECO:0000313" key="7">
    <source>
        <dbReference type="Proteomes" id="UP000541535"/>
    </source>
</evidence>
<dbReference type="GO" id="GO:0005524">
    <property type="term" value="F:ATP binding"/>
    <property type="evidence" value="ECO:0007669"/>
    <property type="project" value="UniProtKB-UniRule"/>
</dbReference>
<evidence type="ECO:0000313" key="6">
    <source>
        <dbReference type="EMBL" id="MBB3118009.1"/>
    </source>
</evidence>
<dbReference type="GO" id="GO:0046872">
    <property type="term" value="F:metal ion binding"/>
    <property type="evidence" value="ECO:0007669"/>
    <property type="project" value="InterPro"/>
</dbReference>
<proteinExistence type="predicted"/>
<dbReference type="PANTHER" id="PTHR43585:SF2">
    <property type="entry name" value="ATP-GRASP ENZYME FSQD"/>
    <property type="match status" value="1"/>
</dbReference>
<dbReference type="RefSeq" id="WP_183439930.1">
    <property type="nucleotide sequence ID" value="NZ_JACHXD010000002.1"/>
</dbReference>
<dbReference type="EMBL" id="JACHXD010000002">
    <property type="protein sequence ID" value="MBB3118009.1"/>
    <property type="molecule type" value="Genomic_DNA"/>
</dbReference>
<dbReference type="AlphaFoldDB" id="A0A7W5FSQ0"/>
<reference evidence="6 7" key="1">
    <citation type="submission" date="2020-08" db="EMBL/GenBank/DDBJ databases">
        <title>Genomic Encyclopedia of Type Strains, Phase III (KMG-III): the genomes of soil and plant-associated and newly described type strains.</title>
        <authorList>
            <person name="Whitman W."/>
        </authorList>
    </citation>
    <scope>NUCLEOTIDE SEQUENCE [LARGE SCALE GENOMIC DNA]</scope>
    <source>
        <strain evidence="6 7">CECT 8897</strain>
    </source>
</reference>
<protein>
    <submittedName>
        <fullName evidence="6">L-amino acid ligase</fullName>
        <ecNumber evidence="6">6.3.2.-</ecNumber>
    </submittedName>
</protein>
<evidence type="ECO:0000256" key="3">
    <source>
        <dbReference type="ARBA" id="ARBA00022840"/>
    </source>
</evidence>
<evidence type="ECO:0000256" key="1">
    <source>
        <dbReference type="ARBA" id="ARBA00022598"/>
    </source>
</evidence>
<comment type="caution">
    <text evidence="6">The sequence shown here is derived from an EMBL/GenBank/DDBJ whole genome shotgun (WGS) entry which is preliminary data.</text>
</comment>
<sequence>MEYRKYTCVIVDAYSTARLLAPAFATLGYASVHIQTLPTLSAAQQEVFRPDDFRESIKYDGDFAQLCRHLSQRYPHIKCIVAGIESGVSLADRLSERFEVASNGVEFSAARRDKYIMAETARQAGIEVIPVLKSGDADAVCAWVRERQLETVVLKPKSSSGTFGFNICSGEAEIRSTFARLHNSKDIFQDVIDEVLVQPLIEGQEFAVNCVSAAGRHYVSDIWRTDKRRCGQSKVYEKEVLVYAEDPSFELLTDYVKRVLTALRIAHGPTHTEVMLTPEGKVLLIESAARMMGALDVSMVTAALGHNTVQLTAEAYLAPQRLLQRLEAPYPPLRRQANMIQMLSSARGQLKRIDLASLQALPSFHGADVFWQPGDAVVPTIDSYSSPGLLFLSHSDPAVMAADYAAVRDMESRNTLYVLE</sequence>
<name>A0A7W5FSQ0_9BURK</name>
<dbReference type="Proteomes" id="UP000541535">
    <property type="component" value="Unassembled WGS sequence"/>
</dbReference>
<keyword evidence="3 4" id="KW-0067">ATP-binding</keyword>
<accession>A0A7W5FSQ0</accession>
<keyword evidence="2 4" id="KW-0547">Nucleotide-binding</keyword>
<dbReference type="PANTHER" id="PTHR43585">
    <property type="entry name" value="FUMIPYRROLE BIOSYNTHESIS PROTEIN C"/>
    <property type="match status" value="1"/>
</dbReference>
<organism evidence="6 7">
    <name type="scientific">Pseudoduganella violacea</name>
    <dbReference type="NCBI Taxonomy" id="1715466"/>
    <lineage>
        <taxon>Bacteria</taxon>
        <taxon>Pseudomonadati</taxon>
        <taxon>Pseudomonadota</taxon>
        <taxon>Betaproteobacteria</taxon>
        <taxon>Burkholderiales</taxon>
        <taxon>Oxalobacteraceae</taxon>
        <taxon>Telluria group</taxon>
        <taxon>Pseudoduganella</taxon>
    </lineage>
</organism>
<evidence type="ECO:0000259" key="5">
    <source>
        <dbReference type="PROSITE" id="PS50975"/>
    </source>
</evidence>
<dbReference type="Pfam" id="PF13535">
    <property type="entry name" value="ATP-grasp_4"/>
    <property type="match status" value="1"/>
</dbReference>
<dbReference type="InterPro" id="IPR011761">
    <property type="entry name" value="ATP-grasp"/>
</dbReference>
<dbReference type="Gene3D" id="3.30.470.20">
    <property type="entry name" value="ATP-grasp fold, B domain"/>
    <property type="match status" value="1"/>
</dbReference>
<evidence type="ECO:0000256" key="4">
    <source>
        <dbReference type="PROSITE-ProRule" id="PRU00409"/>
    </source>
</evidence>
<dbReference type="PROSITE" id="PS50975">
    <property type="entry name" value="ATP_GRASP"/>
    <property type="match status" value="1"/>
</dbReference>
<evidence type="ECO:0000256" key="2">
    <source>
        <dbReference type="ARBA" id="ARBA00022741"/>
    </source>
</evidence>
<dbReference type="InterPro" id="IPR052032">
    <property type="entry name" value="ATP-dep_AA_Ligase"/>
</dbReference>
<dbReference type="EC" id="6.3.2.-" evidence="6"/>
<keyword evidence="7" id="KW-1185">Reference proteome</keyword>
<feature type="domain" description="ATP-grasp" evidence="5">
    <location>
        <begin position="118"/>
        <end position="317"/>
    </location>
</feature>
<dbReference type="SUPFAM" id="SSF56059">
    <property type="entry name" value="Glutathione synthetase ATP-binding domain-like"/>
    <property type="match status" value="1"/>
</dbReference>
<dbReference type="GO" id="GO:0016874">
    <property type="term" value="F:ligase activity"/>
    <property type="evidence" value="ECO:0007669"/>
    <property type="project" value="UniProtKB-KW"/>
</dbReference>
<gene>
    <name evidence="6" type="ORF">FHS03_001035</name>
</gene>
<keyword evidence="1 6" id="KW-0436">Ligase</keyword>
<dbReference type="NCBIfam" id="NF005543">
    <property type="entry name" value="PRK07206.1"/>
    <property type="match status" value="1"/>
</dbReference>